<dbReference type="Gene3D" id="3.40.50.12480">
    <property type="match status" value="1"/>
</dbReference>
<feature type="transmembrane region" description="Helical" evidence="1">
    <location>
        <begin position="305"/>
        <end position="330"/>
    </location>
</feature>
<gene>
    <name evidence="3" type="ORF">IAB90_00195</name>
</gene>
<dbReference type="InterPro" id="IPR032675">
    <property type="entry name" value="LRR_dom_sf"/>
</dbReference>
<reference evidence="3" key="2">
    <citation type="journal article" date="2021" name="PeerJ">
        <title>Extensive microbial diversity within the chicken gut microbiome revealed by metagenomics and culture.</title>
        <authorList>
            <person name="Gilroy R."/>
            <person name="Ravi A."/>
            <person name="Getino M."/>
            <person name="Pursley I."/>
            <person name="Horton D.L."/>
            <person name="Alikhan N.F."/>
            <person name="Baker D."/>
            <person name="Gharbi K."/>
            <person name="Hall N."/>
            <person name="Watson M."/>
            <person name="Adriaenssens E.M."/>
            <person name="Foster-Nyarko E."/>
            <person name="Jarju S."/>
            <person name="Secka A."/>
            <person name="Antonio M."/>
            <person name="Oren A."/>
            <person name="Chaudhuri R.R."/>
            <person name="La Ragione R."/>
            <person name="Hildebrand F."/>
            <person name="Pallen M.J."/>
        </authorList>
    </citation>
    <scope>NUCLEOTIDE SEQUENCE</scope>
    <source>
        <strain evidence="3">ChiW25-3613</strain>
    </source>
</reference>
<dbReference type="Gene3D" id="3.80.10.10">
    <property type="entry name" value="Ribonuclease Inhibitor"/>
    <property type="match status" value="2"/>
</dbReference>
<comment type="caution">
    <text evidence="3">The sequence shown here is derived from an EMBL/GenBank/DDBJ whole genome shotgun (WGS) entry which is preliminary data.</text>
</comment>
<keyword evidence="1" id="KW-0472">Membrane</keyword>
<dbReference type="InterPro" id="IPR026906">
    <property type="entry name" value="LRR_5"/>
</dbReference>
<accession>A0A9D1AEZ5</accession>
<keyword evidence="1" id="KW-0812">Transmembrane</keyword>
<dbReference type="Proteomes" id="UP000824179">
    <property type="component" value="Unassembled WGS sequence"/>
</dbReference>
<dbReference type="AlphaFoldDB" id="A0A9D1AEZ5"/>
<dbReference type="PANTHER" id="PTHR45661">
    <property type="entry name" value="SURFACE ANTIGEN"/>
    <property type="match status" value="1"/>
</dbReference>
<dbReference type="EMBL" id="DVHB01000005">
    <property type="protein sequence ID" value="HIR38779.1"/>
    <property type="molecule type" value="Genomic_DNA"/>
</dbReference>
<evidence type="ECO:0000256" key="2">
    <source>
        <dbReference type="SAM" id="SignalP"/>
    </source>
</evidence>
<evidence type="ECO:0000313" key="3">
    <source>
        <dbReference type="EMBL" id="HIR38779.1"/>
    </source>
</evidence>
<dbReference type="SUPFAM" id="SSF52058">
    <property type="entry name" value="L domain-like"/>
    <property type="match status" value="1"/>
</dbReference>
<keyword evidence="2" id="KW-0732">Signal</keyword>
<name>A0A9D1AEZ5_9FIRM</name>
<dbReference type="InterPro" id="IPR053139">
    <property type="entry name" value="Surface_bspA-like"/>
</dbReference>
<dbReference type="PANTHER" id="PTHR45661:SF3">
    <property type="entry name" value="IG-LIKE DOMAIN-CONTAINING PROTEIN"/>
    <property type="match status" value="1"/>
</dbReference>
<reference evidence="3" key="1">
    <citation type="submission" date="2020-10" db="EMBL/GenBank/DDBJ databases">
        <authorList>
            <person name="Gilroy R."/>
        </authorList>
    </citation>
    <scope>NUCLEOTIDE SEQUENCE</scope>
    <source>
        <strain evidence="3">ChiW25-3613</strain>
    </source>
</reference>
<dbReference type="Pfam" id="PF13306">
    <property type="entry name" value="LRR_5"/>
    <property type="match status" value="1"/>
</dbReference>
<keyword evidence="1" id="KW-1133">Transmembrane helix</keyword>
<evidence type="ECO:0000313" key="4">
    <source>
        <dbReference type="Proteomes" id="UP000824179"/>
    </source>
</evidence>
<sequence>MKHVKKFGFVFISTLLLSVLLLSTAALPVLAEPIPADALRWKSYTAEDGTEGVMITGCTSKDPVWEFPATIDGKPVLRLDTLHSLESDPAFSDTTTKEIIVPEGVQEINYAFAMYTALEKVTLPQSLKSIGMYSFYNCSALKEINFPAGLETIGSDAFDGCKQLETVSLPDSVTKLGEYAFSGCASLKELRLSAGIKQIPEYAFDGCTSLTSVVIPEGVERIGISAFDDSLKTITLTKSLTYVDMNGFAYSDLEKVIYNGTKQEFEKIDSYMDQLNSIECPIEYNGGTSGDPSQNGGPADGETNAWVPIIIGIVVIVLAAGGSVAVFLFMKRKNNANR</sequence>
<evidence type="ECO:0000256" key="1">
    <source>
        <dbReference type="SAM" id="Phobius"/>
    </source>
</evidence>
<feature type="chain" id="PRO_5039665968" evidence="2">
    <location>
        <begin position="32"/>
        <end position="338"/>
    </location>
</feature>
<organism evidence="3 4">
    <name type="scientific">Candidatus Coproplasma stercoripullorum</name>
    <dbReference type="NCBI Taxonomy" id="2840751"/>
    <lineage>
        <taxon>Bacteria</taxon>
        <taxon>Bacillati</taxon>
        <taxon>Bacillota</taxon>
        <taxon>Clostridia</taxon>
        <taxon>Eubacteriales</taxon>
        <taxon>Candidatus Coproplasma</taxon>
    </lineage>
</organism>
<feature type="signal peptide" evidence="2">
    <location>
        <begin position="1"/>
        <end position="31"/>
    </location>
</feature>
<proteinExistence type="predicted"/>
<protein>
    <submittedName>
        <fullName evidence="3">Leucine-rich repeat domain-containing protein</fullName>
    </submittedName>
</protein>